<evidence type="ECO:0000313" key="3">
    <source>
        <dbReference type="EMBL" id="GEO42277.1"/>
    </source>
</evidence>
<protein>
    <recommendedName>
        <fullName evidence="2">DUF4398 domain-containing protein</fullName>
    </recommendedName>
</protein>
<name>A0A512E0L6_9PROT</name>
<gene>
    <name evidence="3" type="ORF">SAE02_64250</name>
</gene>
<dbReference type="RefSeq" id="WP_044435475.1">
    <property type="nucleotide sequence ID" value="NZ_BJYZ01000038.1"/>
</dbReference>
<dbReference type="Pfam" id="PF14346">
    <property type="entry name" value="DUF4398"/>
    <property type="match status" value="1"/>
</dbReference>
<accession>A0A512E0L6</accession>
<dbReference type="Proteomes" id="UP000321523">
    <property type="component" value="Unassembled WGS sequence"/>
</dbReference>
<dbReference type="EMBL" id="BJYZ01000038">
    <property type="protein sequence ID" value="GEO42277.1"/>
    <property type="molecule type" value="Genomic_DNA"/>
</dbReference>
<proteinExistence type="predicted"/>
<keyword evidence="1" id="KW-0175">Coiled coil</keyword>
<dbReference type="Gene3D" id="1.20.1270.390">
    <property type="match status" value="1"/>
</dbReference>
<feature type="domain" description="DUF4398" evidence="2">
    <location>
        <begin position="26"/>
        <end position="101"/>
    </location>
</feature>
<evidence type="ECO:0000259" key="2">
    <source>
        <dbReference type="Pfam" id="PF14346"/>
    </source>
</evidence>
<comment type="caution">
    <text evidence="3">The sequence shown here is derived from an EMBL/GenBank/DDBJ whole genome shotgun (WGS) entry which is preliminary data.</text>
</comment>
<dbReference type="AlphaFoldDB" id="A0A512E0L6"/>
<sequence length="119" mass="12912">MRGLFLITGALALAACGNEVPPPNTQVTLSDSIIRDAESAGAVQHAPVELNTAREKLEAARREMQDENNEKALRLAEEAELDARLAQLKSRTKTTRDAAAAIQASIDTMRREITTRPTS</sequence>
<dbReference type="PROSITE" id="PS51257">
    <property type="entry name" value="PROKAR_LIPOPROTEIN"/>
    <property type="match status" value="1"/>
</dbReference>
<feature type="coiled-coil region" evidence="1">
    <location>
        <begin position="50"/>
        <end position="89"/>
    </location>
</feature>
<evidence type="ECO:0000313" key="4">
    <source>
        <dbReference type="Proteomes" id="UP000321523"/>
    </source>
</evidence>
<dbReference type="InterPro" id="IPR025511">
    <property type="entry name" value="DUF4398"/>
</dbReference>
<evidence type="ECO:0000256" key="1">
    <source>
        <dbReference type="SAM" id="Coils"/>
    </source>
</evidence>
<reference evidence="3 4" key="1">
    <citation type="submission" date="2019-07" db="EMBL/GenBank/DDBJ databases">
        <title>Whole genome shotgun sequence of Skermanella aerolata NBRC 106429.</title>
        <authorList>
            <person name="Hosoyama A."/>
            <person name="Uohara A."/>
            <person name="Ohji S."/>
            <person name="Ichikawa N."/>
        </authorList>
    </citation>
    <scope>NUCLEOTIDE SEQUENCE [LARGE SCALE GENOMIC DNA]</scope>
    <source>
        <strain evidence="3 4">NBRC 106429</strain>
    </source>
</reference>
<keyword evidence="4" id="KW-1185">Reference proteome</keyword>
<organism evidence="3 4">
    <name type="scientific">Skermanella aerolata</name>
    <dbReference type="NCBI Taxonomy" id="393310"/>
    <lineage>
        <taxon>Bacteria</taxon>
        <taxon>Pseudomonadati</taxon>
        <taxon>Pseudomonadota</taxon>
        <taxon>Alphaproteobacteria</taxon>
        <taxon>Rhodospirillales</taxon>
        <taxon>Azospirillaceae</taxon>
        <taxon>Skermanella</taxon>
    </lineage>
</organism>